<reference evidence="6 7" key="1">
    <citation type="submission" date="2020-08" db="EMBL/GenBank/DDBJ databases">
        <title>Genomic Encyclopedia of Type Strains, Phase IV (KMG-IV): sequencing the most valuable type-strain genomes for metagenomic binning, comparative biology and taxonomic classification.</title>
        <authorList>
            <person name="Goeker M."/>
        </authorList>
    </citation>
    <scope>NUCLEOTIDE SEQUENCE [LARGE SCALE GENOMIC DNA]</scope>
    <source>
        <strain evidence="6 7">YIM 65646</strain>
    </source>
</reference>
<dbReference type="RefSeq" id="WP_184792112.1">
    <property type="nucleotide sequence ID" value="NZ_BONT01000001.1"/>
</dbReference>
<dbReference type="InterPro" id="IPR039422">
    <property type="entry name" value="MarR/SlyA-like"/>
</dbReference>
<evidence type="ECO:0000259" key="5">
    <source>
        <dbReference type="PROSITE" id="PS50995"/>
    </source>
</evidence>
<keyword evidence="2 6" id="KW-0238">DNA-binding</keyword>
<dbReference type="InterPro" id="IPR036390">
    <property type="entry name" value="WH_DNA-bd_sf"/>
</dbReference>
<dbReference type="GO" id="GO:0003700">
    <property type="term" value="F:DNA-binding transcription factor activity"/>
    <property type="evidence" value="ECO:0007669"/>
    <property type="project" value="InterPro"/>
</dbReference>
<proteinExistence type="predicted"/>
<keyword evidence="1" id="KW-0805">Transcription regulation</keyword>
<evidence type="ECO:0000256" key="4">
    <source>
        <dbReference type="SAM" id="MobiDB-lite"/>
    </source>
</evidence>
<dbReference type="SMART" id="SM00347">
    <property type="entry name" value="HTH_MARR"/>
    <property type="match status" value="1"/>
</dbReference>
<dbReference type="Gene3D" id="1.10.10.10">
    <property type="entry name" value="Winged helix-like DNA-binding domain superfamily/Winged helix DNA-binding domain"/>
    <property type="match status" value="1"/>
</dbReference>
<dbReference type="SUPFAM" id="SSF46785">
    <property type="entry name" value="Winged helix' DNA-binding domain"/>
    <property type="match status" value="1"/>
</dbReference>
<dbReference type="InterPro" id="IPR000835">
    <property type="entry name" value="HTH_MarR-typ"/>
</dbReference>
<evidence type="ECO:0000256" key="1">
    <source>
        <dbReference type="ARBA" id="ARBA00023015"/>
    </source>
</evidence>
<dbReference type="GO" id="GO:0003677">
    <property type="term" value="F:DNA binding"/>
    <property type="evidence" value="ECO:0007669"/>
    <property type="project" value="UniProtKB-KW"/>
</dbReference>
<dbReference type="GO" id="GO:0006950">
    <property type="term" value="P:response to stress"/>
    <property type="evidence" value="ECO:0007669"/>
    <property type="project" value="TreeGrafter"/>
</dbReference>
<dbReference type="AlphaFoldDB" id="A0A841FS41"/>
<keyword evidence="3" id="KW-0804">Transcription</keyword>
<dbReference type="PANTHER" id="PTHR33164">
    <property type="entry name" value="TRANSCRIPTIONAL REGULATOR, MARR FAMILY"/>
    <property type="match status" value="1"/>
</dbReference>
<evidence type="ECO:0000256" key="3">
    <source>
        <dbReference type="ARBA" id="ARBA00023163"/>
    </source>
</evidence>
<feature type="region of interest" description="Disordered" evidence="4">
    <location>
        <begin position="1"/>
        <end position="21"/>
    </location>
</feature>
<dbReference type="PANTHER" id="PTHR33164:SF64">
    <property type="entry name" value="TRANSCRIPTIONAL REGULATOR SLYA"/>
    <property type="match status" value="1"/>
</dbReference>
<name>A0A841FS41_9ACTN</name>
<dbReference type="Proteomes" id="UP000548476">
    <property type="component" value="Unassembled WGS sequence"/>
</dbReference>
<accession>A0A841FS41</accession>
<dbReference type="EMBL" id="JACHGT010000019">
    <property type="protein sequence ID" value="MBB6039075.1"/>
    <property type="molecule type" value="Genomic_DNA"/>
</dbReference>
<gene>
    <name evidence="6" type="ORF">HNR73_006964</name>
</gene>
<evidence type="ECO:0000313" key="6">
    <source>
        <dbReference type="EMBL" id="MBB6039075.1"/>
    </source>
</evidence>
<protein>
    <submittedName>
        <fullName evidence="6">DNA-binding MarR family transcriptional regulator</fullName>
    </submittedName>
</protein>
<evidence type="ECO:0000256" key="2">
    <source>
        <dbReference type="ARBA" id="ARBA00023125"/>
    </source>
</evidence>
<sequence length="168" mass="18697">MTVTRGTAEAARVCPEPDRTSPNGDLSWLLHRAAQRIKTDLDEKARGYGLSGFRDWIVLAALVSGEKRTQLAISHEVALDKTTLTALLDRLERDGFIVRTVDPHDRRARVPEATEKGREVQAALQDCRDGVENAMLDEFTDEERNVFQHVLRRLAFGDGDGGLHGSCM</sequence>
<keyword evidence="7" id="KW-1185">Reference proteome</keyword>
<comment type="caution">
    <text evidence="6">The sequence shown here is derived from an EMBL/GenBank/DDBJ whole genome shotgun (WGS) entry which is preliminary data.</text>
</comment>
<dbReference type="PROSITE" id="PS50995">
    <property type="entry name" value="HTH_MARR_2"/>
    <property type="match status" value="1"/>
</dbReference>
<dbReference type="Pfam" id="PF12802">
    <property type="entry name" value="MarR_2"/>
    <property type="match status" value="1"/>
</dbReference>
<organism evidence="6 7">
    <name type="scientific">Phytomonospora endophytica</name>
    <dbReference type="NCBI Taxonomy" id="714109"/>
    <lineage>
        <taxon>Bacteria</taxon>
        <taxon>Bacillati</taxon>
        <taxon>Actinomycetota</taxon>
        <taxon>Actinomycetes</taxon>
        <taxon>Micromonosporales</taxon>
        <taxon>Micromonosporaceae</taxon>
        <taxon>Phytomonospora</taxon>
    </lineage>
</organism>
<evidence type="ECO:0000313" key="7">
    <source>
        <dbReference type="Proteomes" id="UP000548476"/>
    </source>
</evidence>
<dbReference type="InterPro" id="IPR036388">
    <property type="entry name" value="WH-like_DNA-bd_sf"/>
</dbReference>
<feature type="domain" description="HTH marR-type" evidence="5">
    <location>
        <begin position="23"/>
        <end position="156"/>
    </location>
</feature>
<dbReference type="PRINTS" id="PR00598">
    <property type="entry name" value="HTHMARR"/>
</dbReference>